<accession>A0A0D6JKR6</accession>
<sequence length="389" mass="42167">MTRTGPLDRLLVIDLTRVLAGPYATMVLADMGARVIKVEAPATADDAREFGPFINGKSAYFMSLNRGKESIALNLKDDHDRAIFEKLVAKADVLVENYRPGTMEKLGYGWDRLKDINPKLIYAAISGFGHTGPYRARAAYDMVVQGMGGIMSVTGYPEAGPTRVGTSIGDITAGLFGFAGIMSALYDRERTGKGAMVDVGMLDCQVAILENAIGRYLADGVVPQPLGARHPSITPFEAFATKDSHIIVAAGNRTLFEKLCGALERPDIMADPDFETNDLRTQNHERLKVELEKTLVTRSAEEWLRVIGDAGVPCGPINNVEQVVNDAHIAARNMIIRTDDPVAGTVRMAGNPIKVTGFDDPRKRRPAPQLDGDREAVLELIGMADASAR</sequence>
<dbReference type="KEGG" id="fiy:BN1229_v1_3992"/>
<organism evidence="2 3">
    <name type="scientific">Candidatus Filomicrobium marinum</name>
    <dbReference type="NCBI Taxonomy" id="1608628"/>
    <lineage>
        <taxon>Bacteria</taxon>
        <taxon>Pseudomonadati</taxon>
        <taxon>Pseudomonadota</taxon>
        <taxon>Alphaproteobacteria</taxon>
        <taxon>Hyphomicrobiales</taxon>
        <taxon>Hyphomicrobiaceae</taxon>
        <taxon>Filomicrobium</taxon>
    </lineage>
</organism>
<keyword evidence="3" id="KW-1185">Reference proteome</keyword>
<dbReference type="Gene3D" id="3.40.50.10540">
    <property type="entry name" value="Crotonobetainyl-coa:carnitine coa-transferase, domain 1"/>
    <property type="match status" value="1"/>
</dbReference>
<dbReference type="Gene3D" id="3.30.1540.10">
    <property type="entry name" value="formyl-coa transferase, domain 3"/>
    <property type="match status" value="1"/>
</dbReference>
<dbReference type="Proteomes" id="UP000033187">
    <property type="component" value="Chromosome 1"/>
</dbReference>
<dbReference type="AlphaFoldDB" id="A0A0D6JKR6"/>
<dbReference type="InterPro" id="IPR023606">
    <property type="entry name" value="CoA-Trfase_III_dom_1_sf"/>
</dbReference>
<dbReference type="InterPro" id="IPR003673">
    <property type="entry name" value="CoA-Trfase_fam_III"/>
</dbReference>
<dbReference type="InterPro" id="IPR044855">
    <property type="entry name" value="CoA-Trfase_III_dom3_sf"/>
</dbReference>
<dbReference type="KEGG" id="fil:BN1229_v1_4005"/>
<evidence type="ECO:0000313" key="2">
    <source>
        <dbReference type="EMBL" id="CPR22559.1"/>
    </source>
</evidence>
<protein>
    <recommendedName>
        <fullName evidence="4">Carnitine dehydratase</fullName>
    </recommendedName>
</protein>
<keyword evidence="1" id="KW-0808">Transferase</keyword>
<evidence type="ECO:0000256" key="1">
    <source>
        <dbReference type="ARBA" id="ARBA00022679"/>
    </source>
</evidence>
<gene>
    <name evidence="2" type="ORF">YBN1229_v1_3992</name>
</gene>
<dbReference type="SUPFAM" id="SSF89796">
    <property type="entry name" value="CoA-transferase family III (CaiB/BaiF)"/>
    <property type="match status" value="1"/>
</dbReference>
<dbReference type="Pfam" id="PF02515">
    <property type="entry name" value="CoA_transf_3"/>
    <property type="match status" value="1"/>
</dbReference>
<dbReference type="EMBL" id="LN829119">
    <property type="protein sequence ID" value="CPR22559.1"/>
    <property type="molecule type" value="Genomic_DNA"/>
</dbReference>
<proteinExistence type="predicted"/>
<evidence type="ECO:0000313" key="3">
    <source>
        <dbReference type="Proteomes" id="UP000033187"/>
    </source>
</evidence>
<dbReference type="InterPro" id="IPR050483">
    <property type="entry name" value="CoA-transferase_III_domain"/>
</dbReference>
<dbReference type="PANTHER" id="PTHR48207:SF3">
    <property type="entry name" value="SUCCINATE--HYDROXYMETHYLGLUTARATE COA-TRANSFERASE"/>
    <property type="match status" value="1"/>
</dbReference>
<dbReference type="GO" id="GO:0008410">
    <property type="term" value="F:CoA-transferase activity"/>
    <property type="evidence" value="ECO:0007669"/>
    <property type="project" value="TreeGrafter"/>
</dbReference>
<dbReference type="RefSeq" id="WP_046479581.1">
    <property type="nucleotide sequence ID" value="NZ_LN829118.1"/>
</dbReference>
<name>A0A0D6JKR6_9HYPH</name>
<evidence type="ECO:0008006" key="4">
    <source>
        <dbReference type="Google" id="ProtNLM"/>
    </source>
</evidence>
<reference evidence="3" key="1">
    <citation type="submission" date="2015-02" db="EMBL/GenBank/DDBJ databases">
        <authorList>
            <person name="Chooi Y.-H."/>
        </authorList>
    </citation>
    <scope>NUCLEOTIDE SEQUENCE [LARGE SCALE GENOMIC DNA]</scope>
    <source>
        <strain evidence="3">strain Y</strain>
    </source>
</reference>
<dbReference type="PANTHER" id="PTHR48207">
    <property type="entry name" value="SUCCINATE--HYDROXYMETHYLGLUTARATE COA-TRANSFERASE"/>
    <property type="match status" value="1"/>
</dbReference>
<dbReference type="OrthoDB" id="5720311at2"/>